<dbReference type="Proteomes" id="UP000030901">
    <property type="component" value="Chromosome"/>
</dbReference>
<evidence type="ECO:0000313" key="6">
    <source>
        <dbReference type="EMBL" id="AJA45863.1"/>
    </source>
</evidence>
<dbReference type="GO" id="GO:0003690">
    <property type="term" value="F:double-stranded DNA binding"/>
    <property type="evidence" value="ECO:0007669"/>
    <property type="project" value="TreeGrafter"/>
</dbReference>
<dbReference type="NCBIfam" id="NF001464">
    <property type="entry name" value="PRK00321.1-5"/>
    <property type="match status" value="1"/>
</dbReference>
<evidence type="ECO:0000256" key="4">
    <source>
        <dbReference type="ARBA" id="ARBA00022490"/>
    </source>
</evidence>
<dbReference type="STRING" id="1267021.FPB0191_02053"/>
<reference evidence="6 7" key="1">
    <citation type="journal article" date="2014" name="Appl. Environ. Microbiol.">
        <title>Gut symbionts from distinct hosts exhibit genotoxic activity via divergent colibactin biosynthetic pathways.</title>
        <authorList>
            <person name="Engel P."/>
            <person name="Vizcaino M.I."/>
            <person name="Crawford J.M."/>
        </authorList>
    </citation>
    <scope>NUCLEOTIDE SEQUENCE [LARGE SCALE GENOMIC DNA]</scope>
    <source>
        <strain evidence="6 7">PEB0191</strain>
    </source>
</reference>
<dbReference type="HOGENOM" id="CLU_052038_1_1_6"/>
<comment type="similarity">
    <text evidence="2">Belongs to the RdgC family.</text>
</comment>
<dbReference type="EMBL" id="CP009056">
    <property type="protein sequence ID" value="AJA45863.1"/>
    <property type="molecule type" value="Genomic_DNA"/>
</dbReference>
<evidence type="ECO:0000256" key="5">
    <source>
        <dbReference type="ARBA" id="ARBA00023172"/>
    </source>
</evidence>
<dbReference type="KEGG" id="fpp:FPB0191_02053"/>
<dbReference type="RefSeq" id="WP_039105844.1">
    <property type="nucleotide sequence ID" value="NZ_CAMKYH010000012.1"/>
</dbReference>
<sequence length="301" mass="34632">MLWFKNAIIYQLNKDNLLDKQAIEQAVNACPFIPCSNIESTRSGWVSPYGEGENNPLLVEIDGQILLRLKKEIKILPASVIKQALNDKAAQQEQSLNRKLKKSEKLALKDEVYIDLLPRAFSKYQFVWLWIDTKQKQVIIDSSSFKQAEDILALLRKEMGSLALIPYSTEIPLEKSLTTWVKQSLHFPSILLGDEIELKDAIEENIIVKCKNQDVESQEIFVHIDSGKQVSKIKLIDESGVSFILNRDWTLKRIKFDNVILDKNEEFLPEEKNLKLDADFILMSNTLLKTFETLKNIINKL</sequence>
<evidence type="ECO:0000313" key="7">
    <source>
        <dbReference type="Proteomes" id="UP000030901"/>
    </source>
</evidence>
<comment type="subcellular location">
    <subcellularLocation>
        <location evidence="1">Cytoplasm</location>
        <location evidence="1">Nucleoid</location>
    </subcellularLocation>
</comment>
<protein>
    <recommendedName>
        <fullName evidence="3">Recombination-associated protein RdgC</fullName>
    </recommendedName>
</protein>
<dbReference type="PANTHER" id="PTHR38103">
    <property type="entry name" value="RECOMBINATION-ASSOCIATED PROTEIN RDGC"/>
    <property type="match status" value="1"/>
</dbReference>
<dbReference type="GO" id="GO:0006310">
    <property type="term" value="P:DNA recombination"/>
    <property type="evidence" value="ECO:0007669"/>
    <property type="project" value="UniProtKB-KW"/>
</dbReference>
<dbReference type="GO" id="GO:0000018">
    <property type="term" value="P:regulation of DNA recombination"/>
    <property type="evidence" value="ECO:0007669"/>
    <property type="project" value="TreeGrafter"/>
</dbReference>
<dbReference type="Pfam" id="PF04381">
    <property type="entry name" value="RdgC"/>
    <property type="match status" value="1"/>
</dbReference>
<keyword evidence="5" id="KW-0233">DNA recombination</keyword>
<evidence type="ECO:0000256" key="2">
    <source>
        <dbReference type="ARBA" id="ARBA00008657"/>
    </source>
</evidence>
<organism evidence="6 7">
    <name type="scientific">Frischella perrara</name>
    <dbReference type="NCBI Taxonomy" id="1267021"/>
    <lineage>
        <taxon>Bacteria</taxon>
        <taxon>Pseudomonadati</taxon>
        <taxon>Pseudomonadota</taxon>
        <taxon>Gammaproteobacteria</taxon>
        <taxon>Orbales</taxon>
        <taxon>Orbaceae</taxon>
        <taxon>Frischella</taxon>
    </lineage>
</organism>
<evidence type="ECO:0000256" key="1">
    <source>
        <dbReference type="ARBA" id="ARBA00004453"/>
    </source>
</evidence>
<evidence type="ECO:0000256" key="3">
    <source>
        <dbReference type="ARBA" id="ARBA00022296"/>
    </source>
</evidence>
<keyword evidence="7" id="KW-1185">Reference proteome</keyword>
<keyword evidence="4" id="KW-0963">Cytoplasm</keyword>
<dbReference type="InterPro" id="IPR007476">
    <property type="entry name" value="RdgC"/>
</dbReference>
<proteinExistence type="inferred from homology"/>
<gene>
    <name evidence="6" type="ORF">FPB0191_02053</name>
</gene>
<dbReference type="PANTHER" id="PTHR38103:SF1">
    <property type="entry name" value="RECOMBINATION-ASSOCIATED PROTEIN RDGC"/>
    <property type="match status" value="1"/>
</dbReference>
<accession>A0A0A7S356</accession>
<dbReference type="GO" id="GO:0043590">
    <property type="term" value="C:bacterial nucleoid"/>
    <property type="evidence" value="ECO:0007669"/>
    <property type="project" value="TreeGrafter"/>
</dbReference>
<name>A0A0A7S356_FRIPE</name>
<dbReference type="AlphaFoldDB" id="A0A0A7S356"/>
<dbReference type="OrthoDB" id="5290530at2"/>